<organism evidence="1">
    <name type="scientific">Rhizophora mucronata</name>
    <name type="common">Asiatic mangrove</name>
    <dbReference type="NCBI Taxonomy" id="61149"/>
    <lineage>
        <taxon>Eukaryota</taxon>
        <taxon>Viridiplantae</taxon>
        <taxon>Streptophyta</taxon>
        <taxon>Embryophyta</taxon>
        <taxon>Tracheophyta</taxon>
        <taxon>Spermatophyta</taxon>
        <taxon>Magnoliopsida</taxon>
        <taxon>eudicotyledons</taxon>
        <taxon>Gunneridae</taxon>
        <taxon>Pentapetalae</taxon>
        <taxon>rosids</taxon>
        <taxon>fabids</taxon>
        <taxon>Malpighiales</taxon>
        <taxon>Rhizophoraceae</taxon>
        <taxon>Rhizophora</taxon>
    </lineage>
</organism>
<proteinExistence type="predicted"/>
<reference evidence="1" key="1">
    <citation type="submission" date="2018-02" db="EMBL/GenBank/DDBJ databases">
        <title>Rhizophora mucronata_Transcriptome.</title>
        <authorList>
            <person name="Meera S.P."/>
            <person name="Sreeshan A."/>
            <person name="Augustine A."/>
        </authorList>
    </citation>
    <scope>NUCLEOTIDE SEQUENCE</scope>
    <source>
        <tissue evidence="1">Leaf</tissue>
    </source>
</reference>
<dbReference type="EMBL" id="GGEC01061640">
    <property type="protein sequence ID" value="MBX42124.1"/>
    <property type="molecule type" value="Transcribed_RNA"/>
</dbReference>
<dbReference type="AlphaFoldDB" id="A0A2P2NI51"/>
<name>A0A2P2NI51_RHIMU</name>
<evidence type="ECO:0000313" key="1">
    <source>
        <dbReference type="EMBL" id="MBX42124.1"/>
    </source>
</evidence>
<protein>
    <submittedName>
        <fullName evidence="1">Uncharacterized protein</fullName>
    </submittedName>
</protein>
<sequence>MLNFVASPKEVLSFCLVIYEETHA</sequence>
<accession>A0A2P2NI51</accession>